<feature type="region of interest" description="Disordered" evidence="2">
    <location>
        <begin position="417"/>
        <end position="459"/>
    </location>
</feature>
<sequence length="459" mass="52818">SIVVWYLYFKPRISRSKCKSSGDLAGEKMVAIIHSYNMNHSAISMILKNKDKIMEHVKSAVPITSTIRSKEDGKVMEEMKRLLSVRMQNRHQQQVPHSLMLIEEKAKSLYEDLKKKYGEESVDMYLPKQDFNTDETGLYWKRMLDQGHISKDENYPRVLFLLCGRITPKPGLRRLFSRTSFSTNLSQRRRNIAWRRMCPSTFFLLLSSAPGYPPFMDYFHLNVKIVHPSLKTMSLIQPLGQGVIETFKKYYLCHTFCQAVKASDESGTTLGQFWKDYNIYKAIKNVDIAWHEVMAITMSGVWKELCPEDDFIDLLAVQYEALTNEDLMELEAQRSDEERQEEEEVTEEPERFVMQEMARGCSLFVEALLVFEAQDLNSMRRWQQLFRMQSSATVSSMTSSMMTSLDHFFKRVDVIESSKEPETGPSTSDVSEVAACPPTPIADDPLILPSPTSSCSSSQ</sequence>
<feature type="domain" description="DDE-1" evidence="3">
    <location>
        <begin position="203"/>
        <end position="302"/>
    </location>
</feature>
<gene>
    <name evidence="4" type="ORF">FD755_005397</name>
</gene>
<keyword evidence="5" id="KW-1185">Reference proteome</keyword>
<protein>
    <recommendedName>
        <fullName evidence="3">DDE-1 domain-containing protein</fullName>
    </recommendedName>
</protein>
<name>A0A5J5MT52_MUNRE</name>
<accession>A0A5J5MT52</accession>
<evidence type="ECO:0000259" key="3">
    <source>
        <dbReference type="Pfam" id="PF03184"/>
    </source>
</evidence>
<dbReference type="Proteomes" id="UP000326062">
    <property type="component" value="Chromosome 2"/>
</dbReference>
<keyword evidence="1" id="KW-0175">Coiled coil</keyword>
<organism evidence="4 5">
    <name type="scientific">Muntiacus reevesi</name>
    <name type="common">Reeves' muntjac</name>
    <name type="synonym">Cervus reevesi</name>
    <dbReference type="NCBI Taxonomy" id="9886"/>
    <lineage>
        <taxon>Eukaryota</taxon>
        <taxon>Metazoa</taxon>
        <taxon>Chordata</taxon>
        <taxon>Craniata</taxon>
        <taxon>Vertebrata</taxon>
        <taxon>Euteleostomi</taxon>
        <taxon>Mammalia</taxon>
        <taxon>Eutheria</taxon>
        <taxon>Laurasiatheria</taxon>
        <taxon>Artiodactyla</taxon>
        <taxon>Ruminantia</taxon>
        <taxon>Pecora</taxon>
        <taxon>Cervidae</taxon>
        <taxon>Muntiacinae</taxon>
        <taxon>Muntiacus</taxon>
    </lineage>
</organism>
<dbReference type="Pfam" id="PF03184">
    <property type="entry name" value="DDE_1"/>
    <property type="match status" value="1"/>
</dbReference>
<dbReference type="EMBL" id="VCEB01000002">
    <property type="protein sequence ID" value="KAB0383480.1"/>
    <property type="molecule type" value="Genomic_DNA"/>
</dbReference>
<feature type="compositionally biased region" description="Low complexity" evidence="2">
    <location>
        <begin position="449"/>
        <end position="459"/>
    </location>
</feature>
<dbReference type="InterPro" id="IPR004875">
    <property type="entry name" value="DDE_SF_endonuclease_dom"/>
</dbReference>
<evidence type="ECO:0000256" key="1">
    <source>
        <dbReference type="SAM" id="Coils"/>
    </source>
</evidence>
<comment type="caution">
    <text evidence="4">The sequence shown here is derived from an EMBL/GenBank/DDBJ whole genome shotgun (WGS) entry which is preliminary data.</text>
</comment>
<reference evidence="4 5" key="1">
    <citation type="submission" date="2019-06" db="EMBL/GenBank/DDBJ databases">
        <title>Discovery of a novel chromosome fission-fusion reversal in muntjac.</title>
        <authorList>
            <person name="Mudd A.B."/>
            <person name="Bredeson J.V."/>
            <person name="Baum R."/>
            <person name="Hockemeyer D."/>
            <person name="Rokhsar D.S."/>
        </authorList>
    </citation>
    <scope>NUCLEOTIDE SEQUENCE [LARGE SCALE GENOMIC DNA]</scope>
    <source>
        <strain evidence="4">UCam_UCB_Mr</strain>
        <tissue evidence="4">Fibroblast cell line</tissue>
    </source>
</reference>
<dbReference type="InterPro" id="IPR050863">
    <property type="entry name" value="CenT-Element_Derived"/>
</dbReference>
<dbReference type="Gene3D" id="1.10.10.60">
    <property type="entry name" value="Homeodomain-like"/>
    <property type="match status" value="1"/>
</dbReference>
<dbReference type="AlphaFoldDB" id="A0A5J5MT52"/>
<dbReference type="PANTHER" id="PTHR19303:SF26">
    <property type="entry name" value="TIGGER TRANSPOSABLE ELEMENT-DERIVED PROTEIN 1"/>
    <property type="match status" value="1"/>
</dbReference>
<feature type="non-terminal residue" evidence="4">
    <location>
        <position position="1"/>
    </location>
</feature>
<dbReference type="GO" id="GO:0003677">
    <property type="term" value="F:DNA binding"/>
    <property type="evidence" value="ECO:0007669"/>
    <property type="project" value="TreeGrafter"/>
</dbReference>
<proteinExistence type="predicted"/>
<feature type="coiled-coil region" evidence="1">
    <location>
        <begin position="320"/>
        <end position="347"/>
    </location>
</feature>
<evidence type="ECO:0000313" key="5">
    <source>
        <dbReference type="Proteomes" id="UP000326062"/>
    </source>
</evidence>
<evidence type="ECO:0000313" key="4">
    <source>
        <dbReference type="EMBL" id="KAB0383480.1"/>
    </source>
</evidence>
<dbReference type="PANTHER" id="PTHR19303">
    <property type="entry name" value="TRANSPOSON"/>
    <property type="match status" value="1"/>
</dbReference>
<evidence type="ECO:0000256" key="2">
    <source>
        <dbReference type="SAM" id="MobiDB-lite"/>
    </source>
</evidence>
<dbReference type="GO" id="GO:0005634">
    <property type="term" value="C:nucleus"/>
    <property type="evidence" value="ECO:0007669"/>
    <property type="project" value="TreeGrafter"/>
</dbReference>